<dbReference type="Pfam" id="PF02743">
    <property type="entry name" value="dCache_1"/>
    <property type="match status" value="1"/>
</dbReference>
<keyword evidence="10" id="KW-0175">Coiled coil</keyword>
<dbReference type="PROSITE" id="PS50111">
    <property type="entry name" value="CHEMOTAXIS_TRANSDUC_2"/>
    <property type="match status" value="1"/>
</dbReference>
<dbReference type="PANTHER" id="PTHR32089">
    <property type="entry name" value="METHYL-ACCEPTING CHEMOTAXIS PROTEIN MCPB"/>
    <property type="match status" value="1"/>
</dbReference>
<evidence type="ECO:0000259" key="13">
    <source>
        <dbReference type="PROSITE" id="PS50885"/>
    </source>
</evidence>
<dbReference type="EMBL" id="CP002351">
    <property type="protein sequence ID" value="AEH51753.1"/>
    <property type="molecule type" value="Genomic_DNA"/>
</dbReference>
<keyword evidence="6 11" id="KW-0472">Membrane</keyword>
<dbReference type="KEGG" id="tta:Theth_1708"/>
<dbReference type="PANTHER" id="PTHR32089:SF112">
    <property type="entry name" value="LYSOZYME-LIKE PROTEIN-RELATED"/>
    <property type="match status" value="1"/>
</dbReference>
<keyword evidence="7 9" id="KW-0807">Transducer</keyword>
<dbReference type="Proteomes" id="UP000006804">
    <property type="component" value="Chromosome"/>
</dbReference>
<evidence type="ECO:0000256" key="7">
    <source>
        <dbReference type="ARBA" id="ARBA00023224"/>
    </source>
</evidence>
<evidence type="ECO:0000256" key="1">
    <source>
        <dbReference type="ARBA" id="ARBA00004651"/>
    </source>
</evidence>
<dbReference type="Gene3D" id="1.10.287.950">
    <property type="entry name" value="Methyl-accepting chemotaxis protein"/>
    <property type="match status" value="1"/>
</dbReference>
<keyword evidence="4 11" id="KW-0812">Transmembrane</keyword>
<dbReference type="PATRIC" id="fig|688269.3.peg.1759"/>
<feature type="transmembrane region" description="Helical" evidence="11">
    <location>
        <begin position="6"/>
        <end position="28"/>
    </location>
</feature>
<dbReference type="OrthoDB" id="9814363at2"/>
<dbReference type="InterPro" id="IPR004089">
    <property type="entry name" value="MCPsignal_dom"/>
</dbReference>
<dbReference type="Pfam" id="PF00672">
    <property type="entry name" value="HAMP"/>
    <property type="match status" value="1"/>
</dbReference>
<dbReference type="RefSeq" id="WP_013932961.1">
    <property type="nucleotide sequence ID" value="NC_015707.1"/>
</dbReference>
<dbReference type="STRING" id="688269.Theth_1708"/>
<dbReference type="eggNOG" id="COG0840">
    <property type="taxonomic scope" value="Bacteria"/>
</dbReference>
<evidence type="ECO:0000256" key="6">
    <source>
        <dbReference type="ARBA" id="ARBA00023136"/>
    </source>
</evidence>
<dbReference type="GO" id="GO:0007165">
    <property type="term" value="P:signal transduction"/>
    <property type="evidence" value="ECO:0007669"/>
    <property type="project" value="UniProtKB-KW"/>
</dbReference>
<gene>
    <name evidence="14" type="ORF">Theth_1708</name>
</gene>
<sequence length="667" mass="72363" precursor="true">MKNLKMFFKVLIIVIVSSTIPLLLTFFVTDQRQKKVIGNLARTAVIDVAIGKGKAFEARLENMEITLRTFAVGGIATQYYDAVQKGGNVQQALDDMVRRLKEVVTTYGAFIQSAAFGFDNGDTITDKGKLNIDARQTNEYKLAIANPGRVIVTEPKQESSDRIFSVAVSVRHDDGRIIGAAWMTLKMSDFKKELAGDLAGRSDAFLGILGDKGLTYAHSIASMEGRDFSTADWFGKVSSSKDQVTLVQYEVDKIKRTVAYYRTKYGWYVSYGMLDEFLYASANQLSRLLLIMMMAFVAAGLFLSWLISSNYISKPLLKFVDLAAALKQGDLTTAFDFDSKDEIGTIAKSISESTAALRNAISQIKNLTGQVNAVAQNLASVSEEMAASNEELAAQMENISKNAQSVSASIQEVNSGIEEITASAQNLSKAAQNLTERSERVRAAADKGEQAIKVIDQMISVVKVSSDKIDKSLRLLVEDAKNIGQIVETINSIAEQTNLLALNAAIEAARAGEAGRGFAVVADEIRKLAEESKNATQKISSILGRIHDSAEVAAKDSQESIKQVAATVEQSAVVKEEIANILKEIKEIAPVIESIAANAEELSASTEEMSSAMTNATNAVTEIARQIEEATTAVKQQADAGQQVSNQSVELSSLVQQLYAEVEKFKV</sequence>
<dbReference type="InterPro" id="IPR033479">
    <property type="entry name" value="dCache_1"/>
</dbReference>
<evidence type="ECO:0000256" key="8">
    <source>
        <dbReference type="ARBA" id="ARBA00029447"/>
    </source>
</evidence>
<evidence type="ECO:0000313" key="15">
    <source>
        <dbReference type="Proteomes" id="UP000006804"/>
    </source>
</evidence>
<proteinExistence type="inferred from homology"/>
<dbReference type="CDD" id="cd06225">
    <property type="entry name" value="HAMP"/>
    <property type="match status" value="1"/>
</dbReference>
<comment type="similarity">
    <text evidence="8">Belongs to the methyl-accepting chemotaxis (MCP) protein family.</text>
</comment>
<reference evidence="14 15" key="1">
    <citation type="submission" date="2010-11" db="EMBL/GenBank/DDBJ databases">
        <title>The complete genome of Thermotoga thermarum DSM 5069.</title>
        <authorList>
            <consortium name="US DOE Joint Genome Institute (JGI-PGF)"/>
            <person name="Lucas S."/>
            <person name="Copeland A."/>
            <person name="Lapidus A."/>
            <person name="Bruce D."/>
            <person name="Goodwin L."/>
            <person name="Pitluck S."/>
            <person name="Kyrpides N."/>
            <person name="Mavromatis K."/>
            <person name="Ivanova N."/>
            <person name="Zeytun A."/>
            <person name="Brettin T."/>
            <person name="Detter J.C."/>
            <person name="Tapia R."/>
            <person name="Han C."/>
            <person name="Land M."/>
            <person name="Hauser L."/>
            <person name="Markowitz V."/>
            <person name="Cheng J.-F."/>
            <person name="Hugenholtz P."/>
            <person name="Woyke T."/>
            <person name="Wu D."/>
            <person name="Spring S."/>
            <person name="Schroeder M."/>
            <person name="Brambilla E."/>
            <person name="Klenk H.-P."/>
            <person name="Eisen J.A."/>
        </authorList>
    </citation>
    <scope>NUCLEOTIDE SEQUENCE [LARGE SCALE GENOMIC DNA]</scope>
    <source>
        <strain evidence="14 15">DSM 5069</strain>
    </source>
</reference>
<dbReference type="GO" id="GO:0006935">
    <property type="term" value="P:chemotaxis"/>
    <property type="evidence" value="ECO:0007669"/>
    <property type="project" value="UniProtKB-KW"/>
</dbReference>
<name>F7YVT2_9THEM</name>
<accession>F7YVT2</accession>
<evidence type="ECO:0000313" key="14">
    <source>
        <dbReference type="EMBL" id="AEH51753.1"/>
    </source>
</evidence>
<dbReference type="CDD" id="cd11386">
    <property type="entry name" value="MCP_signal"/>
    <property type="match status" value="1"/>
</dbReference>
<evidence type="ECO:0000256" key="9">
    <source>
        <dbReference type="PROSITE-ProRule" id="PRU00284"/>
    </source>
</evidence>
<comment type="subcellular location">
    <subcellularLocation>
        <location evidence="1">Cell membrane</location>
        <topology evidence="1">Multi-pass membrane protein</topology>
    </subcellularLocation>
</comment>
<dbReference type="InterPro" id="IPR003660">
    <property type="entry name" value="HAMP_dom"/>
</dbReference>
<dbReference type="SMART" id="SM00304">
    <property type="entry name" value="HAMP"/>
    <property type="match status" value="1"/>
</dbReference>
<evidence type="ECO:0000259" key="12">
    <source>
        <dbReference type="PROSITE" id="PS50111"/>
    </source>
</evidence>
<dbReference type="GO" id="GO:0005886">
    <property type="term" value="C:plasma membrane"/>
    <property type="evidence" value="ECO:0007669"/>
    <property type="project" value="UniProtKB-SubCell"/>
</dbReference>
<evidence type="ECO:0000256" key="10">
    <source>
        <dbReference type="SAM" id="Coils"/>
    </source>
</evidence>
<keyword evidence="2" id="KW-1003">Cell membrane</keyword>
<dbReference type="CDD" id="cd18773">
    <property type="entry name" value="PDC1_HK_sensor"/>
    <property type="match status" value="1"/>
</dbReference>
<dbReference type="SMART" id="SM00283">
    <property type="entry name" value="MA"/>
    <property type="match status" value="1"/>
</dbReference>
<dbReference type="HOGENOM" id="CLU_000445_107_19_0"/>
<dbReference type="AlphaFoldDB" id="F7YVT2"/>
<evidence type="ECO:0000256" key="11">
    <source>
        <dbReference type="SAM" id="Phobius"/>
    </source>
</evidence>
<protein>
    <submittedName>
        <fullName evidence="14">Methyl-accepting chemotaxis sensory transducer</fullName>
    </submittedName>
</protein>
<keyword evidence="3" id="KW-0145">Chemotaxis</keyword>
<evidence type="ECO:0000256" key="3">
    <source>
        <dbReference type="ARBA" id="ARBA00022500"/>
    </source>
</evidence>
<dbReference type="Pfam" id="PF00015">
    <property type="entry name" value="MCPsignal"/>
    <property type="match status" value="1"/>
</dbReference>
<evidence type="ECO:0000256" key="4">
    <source>
        <dbReference type="ARBA" id="ARBA00022692"/>
    </source>
</evidence>
<dbReference type="Gene3D" id="6.10.340.10">
    <property type="match status" value="1"/>
</dbReference>
<organism evidence="14 15">
    <name type="scientific">Pseudothermotoga thermarum DSM 5069</name>
    <dbReference type="NCBI Taxonomy" id="688269"/>
    <lineage>
        <taxon>Bacteria</taxon>
        <taxon>Thermotogati</taxon>
        <taxon>Thermotogota</taxon>
        <taxon>Thermotogae</taxon>
        <taxon>Thermotogales</taxon>
        <taxon>Thermotogaceae</taxon>
        <taxon>Pseudothermotoga</taxon>
    </lineage>
</organism>
<evidence type="ECO:0000256" key="2">
    <source>
        <dbReference type="ARBA" id="ARBA00022475"/>
    </source>
</evidence>
<feature type="coiled-coil region" evidence="10">
    <location>
        <begin position="357"/>
        <end position="444"/>
    </location>
</feature>
<feature type="domain" description="HAMP" evidence="13">
    <location>
        <begin position="310"/>
        <end position="362"/>
    </location>
</feature>
<evidence type="ECO:0000256" key="5">
    <source>
        <dbReference type="ARBA" id="ARBA00022989"/>
    </source>
</evidence>
<keyword evidence="5 11" id="KW-1133">Transmembrane helix</keyword>
<dbReference type="PROSITE" id="PS50885">
    <property type="entry name" value="HAMP"/>
    <property type="match status" value="1"/>
</dbReference>
<feature type="transmembrane region" description="Helical" evidence="11">
    <location>
        <begin position="288"/>
        <end position="307"/>
    </location>
</feature>
<dbReference type="SUPFAM" id="SSF58104">
    <property type="entry name" value="Methyl-accepting chemotaxis protein (MCP) signaling domain"/>
    <property type="match status" value="1"/>
</dbReference>
<feature type="domain" description="Methyl-accepting transducer" evidence="12">
    <location>
        <begin position="381"/>
        <end position="617"/>
    </location>
</feature>
<keyword evidence="15" id="KW-1185">Reference proteome</keyword>